<dbReference type="EMBL" id="JAYMYQ010000011">
    <property type="protein sequence ID" value="KAK7306733.1"/>
    <property type="molecule type" value="Genomic_DNA"/>
</dbReference>
<proteinExistence type="predicted"/>
<feature type="signal peptide" evidence="1">
    <location>
        <begin position="1"/>
        <end position="15"/>
    </location>
</feature>
<evidence type="ECO:0000313" key="2">
    <source>
        <dbReference type="EMBL" id="KAK7306733.1"/>
    </source>
</evidence>
<evidence type="ECO:0000313" key="3">
    <source>
        <dbReference type="Proteomes" id="UP001367508"/>
    </source>
</evidence>
<sequence length="70" mass="7760">MLAITLATAFWKGLGFNIHAVEEANGHSGDIWVLYNVEALVDCDWRNVLPEAFGKVFCCMDSSNHYPLAS</sequence>
<dbReference type="AlphaFoldDB" id="A0AAN9JYN8"/>
<feature type="chain" id="PRO_5043006388" evidence="1">
    <location>
        <begin position="16"/>
        <end position="70"/>
    </location>
</feature>
<keyword evidence="3" id="KW-1185">Reference proteome</keyword>
<protein>
    <submittedName>
        <fullName evidence="2">Uncharacterized protein</fullName>
    </submittedName>
</protein>
<reference evidence="2 3" key="1">
    <citation type="submission" date="2024-01" db="EMBL/GenBank/DDBJ databases">
        <title>The genomes of 5 underutilized Papilionoideae crops provide insights into root nodulation and disease resistanc.</title>
        <authorList>
            <person name="Jiang F."/>
        </authorList>
    </citation>
    <scope>NUCLEOTIDE SEQUENCE [LARGE SCALE GENOMIC DNA]</scope>
    <source>
        <strain evidence="2">LVBAO_FW01</strain>
        <tissue evidence="2">Leaves</tissue>
    </source>
</reference>
<comment type="caution">
    <text evidence="2">The sequence shown here is derived from an EMBL/GenBank/DDBJ whole genome shotgun (WGS) entry which is preliminary data.</text>
</comment>
<name>A0AAN9JYN8_CANGL</name>
<dbReference type="Proteomes" id="UP001367508">
    <property type="component" value="Unassembled WGS sequence"/>
</dbReference>
<keyword evidence="1" id="KW-0732">Signal</keyword>
<gene>
    <name evidence="2" type="ORF">VNO77_44689</name>
</gene>
<accession>A0AAN9JYN8</accession>
<organism evidence="2 3">
    <name type="scientific">Canavalia gladiata</name>
    <name type="common">Sword bean</name>
    <name type="synonym">Dolichos gladiatus</name>
    <dbReference type="NCBI Taxonomy" id="3824"/>
    <lineage>
        <taxon>Eukaryota</taxon>
        <taxon>Viridiplantae</taxon>
        <taxon>Streptophyta</taxon>
        <taxon>Embryophyta</taxon>
        <taxon>Tracheophyta</taxon>
        <taxon>Spermatophyta</taxon>
        <taxon>Magnoliopsida</taxon>
        <taxon>eudicotyledons</taxon>
        <taxon>Gunneridae</taxon>
        <taxon>Pentapetalae</taxon>
        <taxon>rosids</taxon>
        <taxon>fabids</taxon>
        <taxon>Fabales</taxon>
        <taxon>Fabaceae</taxon>
        <taxon>Papilionoideae</taxon>
        <taxon>50 kb inversion clade</taxon>
        <taxon>NPAAA clade</taxon>
        <taxon>indigoferoid/millettioid clade</taxon>
        <taxon>Phaseoleae</taxon>
        <taxon>Canavalia</taxon>
    </lineage>
</organism>
<evidence type="ECO:0000256" key="1">
    <source>
        <dbReference type="SAM" id="SignalP"/>
    </source>
</evidence>